<organism evidence="1 2">
    <name type="scientific">Senna tora</name>
    <dbReference type="NCBI Taxonomy" id="362788"/>
    <lineage>
        <taxon>Eukaryota</taxon>
        <taxon>Viridiplantae</taxon>
        <taxon>Streptophyta</taxon>
        <taxon>Embryophyta</taxon>
        <taxon>Tracheophyta</taxon>
        <taxon>Spermatophyta</taxon>
        <taxon>Magnoliopsida</taxon>
        <taxon>eudicotyledons</taxon>
        <taxon>Gunneridae</taxon>
        <taxon>Pentapetalae</taxon>
        <taxon>rosids</taxon>
        <taxon>fabids</taxon>
        <taxon>Fabales</taxon>
        <taxon>Fabaceae</taxon>
        <taxon>Caesalpinioideae</taxon>
        <taxon>Cassia clade</taxon>
        <taxon>Senna</taxon>
    </lineage>
</organism>
<gene>
    <name evidence="1" type="ORF">G2W53_018612</name>
</gene>
<keyword evidence="2" id="KW-1185">Reference proteome</keyword>
<sequence>MMLDVATKKASIDEEFHSNPYDEKYSKCGGKVSPKIQNAYNYM</sequence>
<dbReference type="Proteomes" id="UP000634136">
    <property type="component" value="Unassembled WGS sequence"/>
</dbReference>
<reference evidence="1" key="1">
    <citation type="submission" date="2020-09" db="EMBL/GenBank/DDBJ databases">
        <title>Genome-Enabled Discovery of Anthraquinone Biosynthesis in Senna tora.</title>
        <authorList>
            <person name="Kang S.-H."/>
            <person name="Pandey R.P."/>
            <person name="Lee C.-M."/>
            <person name="Sim J.-S."/>
            <person name="Jeong J.-T."/>
            <person name="Choi B.-S."/>
            <person name="Jung M."/>
            <person name="Ginzburg D."/>
            <person name="Zhao K."/>
            <person name="Won S.Y."/>
            <person name="Oh T.-J."/>
            <person name="Yu Y."/>
            <person name="Kim N.-H."/>
            <person name="Lee O.R."/>
            <person name="Lee T.-H."/>
            <person name="Bashyal P."/>
            <person name="Kim T.-S."/>
            <person name="Lee W.-H."/>
            <person name="Kawkins C."/>
            <person name="Kim C.-K."/>
            <person name="Kim J.S."/>
            <person name="Ahn B.O."/>
            <person name="Rhee S.Y."/>
            <person name="Sohng J.K."/>
        </authorList>
    </citation>
    <scope>NUCLEOTIDE SEQUENCE</scope>
    <source>
        <tissue evidence="1">Leaf</tissue>
    </source>
</reference>
<evidence type="ECO:0000313" key="2">
    <source>
        <dbReference type="Proteomes" id="UP000634136"/>
    </source>
</evidence>
<name>A0A834WNI1_9FABA</name>
<comment type="caution">
    <text evidence="1">The sequence shown here is derived from an EMBL/GenBank/DDBJ whole genome shotgun (WGS) entry which is preliminary data.</text>
</comment>
<accession>A0A834WNI1</accession>
<dbReference type="AlphaFoldDB" id="A0A834WNI1"/>
<dbReference type="EMBL" id="JAAIUW010000006">
    <property type="protein sequence ID" value="KAF7827448.1"/>
    <property type="molecule type" value="Genomic_DNA"/>
</dbReference>
<protein>
    <submittedName>
        <fullName evidence="1">Protein FAR1-RELATED SEQUENCE 11</fullName>
    </submittedName>
</protein>
<evidence type="ECO:0000313" key="1">
    <source>
        <dbReference type="EMBL" id="KAF7827448.1"/>
    </source>
</evidence>
<proteinExistence type="predicted"/>